<gene>
    <name evidence="1" type="ORF">IPN91_07790</name>
</gene>
<sequence length="525" mass="55146">MPIVAGKNGLIRVFVLANTANTATPSVRITLLNNGVAVAGYPKTVAAPGASVPLVVNESSLASSWNLVVPGTDLTTPTGSGYSVLAEVDPTLALAEADETNNQTTATFTGATVPTFKSTIFPVVLSNGTGDISAANKDAWVARLAKMYPIASVDVVVGASFTGSVATLASDGTGWDTLLNDLTAKHLADGTSDRYYYGALNVSYGSGVAGLGWVPNVSSASFKYRTAIGWDKTSGYNDGGLFPEVFAHETGHNMGRNHSPCGGAGGPDPAYPYANAFIGVWGYDAVLNVLHSPTVDHDIMAYCTPNWVSDYVYKKILDFRGGTGGFLTVGAEDAPLPKAQATARECLLVRGIVHEDGTVQMLPSFRTKALPSDLPTTGEYSLELLDTKGTTLFSTSLELMELGCWPKGHERHFVMALPLDVTVLDALAGLQVTKAGQTKASLRSVTAEARIIASAPDAQRLSADKLQLTWDATVHPAAMVRDADTGEVIAILSGGRQTIQATGKRFDVVLSDGVASRTHRLEPTH</sequence>
<evidence type="ECO:0008006" key="3">
    <source>
        <dbReference type="Google" id="ProtNLM"/>
    </source>
</evidence>
<dbReference type="AlphaFoldDB" id="A0A936K659"/>
<dbReference type="Proteomes" id="UP000709959">
    <property type="component" value="Unassembled WGS sequence"/>
</dbReference>
<evidence type="ECO:0000313" key="1">
    <source>
        <dbReference type="EMBL" id="MBK8572539.1"/>
    </source>
</evidence>
<dbReference type="InterPro" id="IPR024079">
    <property type="entry name" value="MetalloPept_cat_dom_sf"/>
</dbReference>
<name>A0A936K659_9BACT</name>
<dbReference type="Gene3D" id="3.40.390.10">
    <property type="entry name" value="Collagenase (Catalytic Domain)"/>
    <property type="match status" value="1"/>
</dbReference>
<dbReference type="EMBL" id="JADKCH010000005">
    <property type="protein sequence ID" value="MBK8572539.1"/>
    <property type="molecule type" value="Genomic_DNA"/>
</dbReference>
<evidence type="ECO:0000313" key="2">
    <source>
        <dbReference type="Proteomes" id="UP000709959"/>
    </source>
</evidence>
<dbReference type="GO" id="GO:0008237">
    <property type="term" value="F:metallopeptidase activity"/>
    <property type="evidence" value="ECO:0007669"/>
    <property type="project" value="InterPro"/>
</dbReference>
<dbReference type="Pfam" id="PF10462">
    <property type="entry name" value="Peptidase_M66"/>
    <property type="match status" value="1"/>
</dbReference>
<accession>A0A936K659</accession>
<dbReference type="SUPFAM" id="SSF55486">
    <property type="entry name" value="Metalloproteases ('zincins'), catalytic domain"/>
    <property type="match status" value="1"/>
</dbReference>
<comment type="caution">
    <text evidence="1">The sequence shown here is derived from an EMBL/GenBank/DDBJ whole genome shotgun (WGS) entry which is preliminary data.</text>
</comment>
<proteinExistence type="predicted"/>
<protein>
    <recommendedName>
        <fullName evidence="3">CARDB domain-containing protein</fullName>
    </recommendedName>
</protein>
<reference evidence="1 2" key="1">
    <citation type="submission" date="2020-10" db="EMBL/GenBank/DDBJ databases">
        <title>Connecting structure to function with the recovery of over 1000 high-quality activated sludge metagenome-assembled genomes encoding full-length rRNA genes using long-read sequencing.</title>
        <authorList>
            <person name="Singleton C.M."/>
            <person name="Petriglieri F."/>
            <person name="Kristensen J.M."/>
            <person name="Kirkegaard R.H."/>
            <person name="Michaelsen T.Y."/>
            <person name="Andersen M.H."/>
            <person name="Karst S.M."/>
            <person name="Dueholm M.S."/>
            <person name="Nielsen P.H."/>
            <person name="Albertsen M."/>
        </authorList>
    </citation>
    <scope>NUCLEOTIDE SEQUENCE [LARGE SCALE GENOMIC DNA]</scope>
    <source>
        <strain evidence="1">OdNE_18-Q3-R46-58_MAXAC.008</strain>
    </source>
</reference>
<organism evidence="1 2">
    <name type="scientific">Candidatus Geothrix odensensis</name>
    <dbReference type="NCBI Taxonomy" id="2954440"/>
    <lineage>
        <taxon>Bacteria</taxon>
        <taxon>Pseudomonadati</taxon>
        <taxon>Acidobacteriota</taxon>
        <taxon>Holophagae</taxon>
        <taxon>Holophagales</taxon>
        <taxon>Holophagaceae</taxon>
        <taxon>Geothrix</taxon>
    </lineage>
</organism>